<dbReference type="AlphaFoldDB" id="A0A4Y2PBK5"/>
<dbReference type="Gene3D" id="3.30.465.10">
    <property type="match status" value="1"/>
</dbReference>
<proteinExistence type="inferred from homology"/>
<keyword evidence="12 15" id="KW-0443">Lipid metabolism</keyword>
<evidence type="ECO:0000256" key="4">
    <source>
        <dbReference type="ARBA" id="ARBA00005189"/>
    </source>
</evidence>
<dbReference type="InterPro" id="IPR016167">
    <property type="entry name" value="FAD-bd_PCMH_sub1"/>
</dbReference>
<protein>
    <recommendedName>
        <fullName evidence="7 15">Alkylglycerone-phosphate synthase</fullName>
        <shortName evidence="15">Alkyl-DHAP synthase</shortName>
        <ecNumber evidence="7 15">2.5.1.26</ecNumber>
    </recommendedName>
</protein>
<comment type="similarity">
    <text evidence="5 15">Belongs to the FAD-binding oxidoreductase/transferase type 4 family.</text>
</comment>
<organism evidence="17 18">
    <name type="scientific">Araneus ventricosus</name>
    <name type="common">Orbweaver spider</name>
    <name type="synonym">Epeira ventricosa</name>
    <dbReference type="NCBI Taxonomy" id="182803"/>
    <lineage>
        <taxon>Eukaryota</taxon>
        <taxon>Metazoa</taxon>
        <taxon>Ecdysozoa</taxon>
        <taxon>Arthropoda</taxon>
        <taxon>Chelicerata</taxon>
        <taxon>Arachnida</taxon>
        <taxon>Araneae</taxon>
        <taxon>Araneomorphae</taxon>
        <taxon>Entelegynae</taxon>
        <taxon>Araneoidea</taxon>
        <taxon>Araneidae</taxon>
        <taxon>Araneus</taxon>
    </lineage>
</organism>
<comment type="pathway">
    <text evidence="4">Lipid metabolism.</text>
</comment>
<comment type="pathway">
    <text evidence="3 15">Glycerolipid metabolism; ether lipid biosynthesis.</text>
</comment>
<evidence type="ECO:0000313" key="18">
    <source>
        <dbReference type="Proteomes" id="UP000499080"/>
    </source>
</evidence>
<evidence type="ECO:0000313" key="17">
    <source>
        <dbReference type="EMBL" id="GBN49358.1"/>
    </source>
</evidence>
<evidence type="ECO:0000256" key="12">
    <source>
        <dbReference type="ARBA" id="ARBA00023098"/>
    </source>
</evidence>
<evidence type="ECO:0000256" key="13">
    <source>
        <dbReference type="ARBA" id="ARBA00023140"/>
    </source>
</evidence>
<evidence type="ECO:0000256" key="15">
    <source>
        <dbReference type="RuleBase" id="RU363113"/>
    </source>
</evidence>
<evidence type="ECO:0000256" key="11">
    <source>
        <dbReference type="ARBA" id="ARBA00022827"/>
    </source>
</evidence>
<dbReference type="InterPro" id="IPR006094">
    <property type="entry name" value="Oxid_FAD_bind_N"/>
</dbReference>
<dbReference type="Proteomes" id="UP000499080">
    <property type="component" value="Unassembled WGS sequence"/>
</dbReference>
<comment type="cofactor">
    <cofactor evidence="1 14 15">
        <name>FAD</name>
        <dbReference type="ChEBI" id="CHEBI:57692"/>
    </cofactor>
</comment>
<dbReference type="SUPFAM" id="SSF56176">
    <property type="entry name" value="FAD-binding/transporter-associated domain-like"/>
    <property type="match status" value="1"/>
</dbReference>
<evidence type="ECO:0000256" key="2">
    <source>
        <dbReference type="ARBA" id="ARBA00004275"/>
    </source>
</evidence>
<evidence type="ECO:0000259" key="16">
    <source>
        <dbReference type="PROSITE" id="PS51387"/>
    </source>
</evidence>
<dbReference type="GO" id="GO:0071949">
    <property type="term" value="F:FAD binding"/>
    <property type="evidence" value="ECO:0007669"/>
    <property type="project" value="InterPro"/>
</dbReference>
<dbReference type="GO" id="GO:0008611">
    <property type="term" value="P:ether lipid biosynthetic process"/>
    <property type="evidence" value="ECO:0007669"/>
    <property type="project" value="UniProtKB-UniPathway"/>
</dbReference>
<dbReference type="GO" id="GO:0005777">
    <property type="term" value="C:peroxisome"/>
    <property type="evidence" value="ECO:0007669"/>
    <property type="project" value="UniProtKB-SubCell"/>
</dbReference>
<keyword evidence="8 15" id="KW-0444">Lipid biosynthesis</keyword>
<feature type="binding site" evidence="14">
    <location>
        <begin position="154"/>
        <end position="157"/>
    </location>
    <ligand>
        <name>FAD</name>
        <dbReference type="ChEBI" id="CHEBI:57692"/>
    </ligand>
</feature>
<evidence type="ECO:0000256" key="7">
    <source>
        <dbReference type="ARBA" id="ARBA00012385"/>
    </source>
</evidence>
<dbReference type="PANTHER" id="PTHR46568">
    <property type="entry name" value="ALKYLDIHYDROXYACETONEPHOSPHATE SYNTHASE, PEROXISOMAL"/>
    <property type="match status" value="1"/>
</dbReference>
<sequence length="293" mass="32767">MFLDEFKELGIDYTLDPQDRLFRAHGHTMREIFILRSGNFDRVPDIVIWPTCHDHVMNIVQLAVKHNVVIIPYGGGTSVSCAVECPPNERRMIISLDTSQMNKILWVNKDNSTALVEAGIIGQDLERELAKYGFCTGHEPDSCEFSSLGGWVATRASGMKKNIYGNIEDMVVHIRMVTPQGEIQKNCQQSTSPDSPLTVLPVMPCLNLNLRSHPEENDASHSTFSVYEISCKQRTTDGNFYTTTLIKPLSVESGMFAFLRDTAFVQLGRFWSRSRTFSKTGQLASGIGWLGGV</sequence>
<dbReference type="FunFam" id="3.30.43.10:FF:000003">
    <property type="entry name" value="Alkylglycerone-phosphate synthase"/>
    <property type="match status" value="1"/>
</dbReference>
<dbReference type="GO" id="GO:0008609">
    <property type="term" value="F:alkylglycerone-phosphate synthase activity"/>
    <property type="evidence" value="ECO:0007669"/>
    <property type="project" value="UniProtKB-EC"/>
</dbReference>
<keyword evidence="13 15" id="KW-0576">Peroxisome</keyword>
<evidence type="ECO:0000256" key="10">
    <source>
        <dbReference type="ARBA" id="ARBA00022679"/>
    </source>
</evidence>
<evidence type="ECO:0000256" key="6">
    <source>
        <dbReference type="ARBA" id="ARBA00011738"/>
    </source>
</evidence>
<comment type="catalytic activity">
    <reaction evidence="15">
        <text>a long chain fatty alcohol + a 1-acylglycerone 3-phosphate = a 1-O-alkylglycerone 3-phosphate + a long-chain fatty acid + H(+)</text>
        <dbReference type="Rhea" id="RHEA:36171"/>
        <dbReference type="ChEBI" id="CHEBI:15378"/>
        <dbReference type="ChEBI" id="CHEBI:17135"/>
        <dbReference type="ChEBI" id="CHEBI:57534"/>
        <dbReference type="ChEBI" id="CHEBI:57560"/>
        <dbReference type="ChEBI" id="CHEBI:73315"/>
        <dbReference type="EC" id="2.5.1.26"/>
    </reaction>
</comment>
<comment type="caution">
    <text evidence="17">The sequence shown here is derived from an EMBL/GenBank/DDBJ whole genome shotgun (WGS) entry which is preliminary data.</text>
</comment>
<evidence type="ECO:0000256" key="14">
    <source>
        <dbReference type="PIRSR" id="PIRSR625650-3"/>
    </source>
</evidence>
<comment type="subunit">
    <text evidence="6 15">Homodimer.</text>
</comment>
<accession>A0A4Y2PBK5</accession>
<name>A0A4Y2PBK5_ARAVE</name>
<evidence type="ECO:0000256" key="8">
    <source>
        <dbReference type="ARBA" id="ARBA00022516"/>
    </source>
</evidence>
<dbReference type="InterPro" id="IPR016166">
    <property type="entry name" value="FAD-bd_PCMH"/>
</dbReference>
<keyword evidence="9 15" id="KW-0285">Flavoprotein</keyword>
<keyword evidence="10 15" id="KW-0808">Transferase</keyword>
<evidence type="ECO:0000256" key="1">
    <source>
        <dbReference type="ARBA" id="ARBA00001974"/>
    </source>
</evidence>
<evidence type="ECO:0000256" key="5">
    <source>
        <dbReference type="ARBA" id="ARBA00008000"/>
    </source>
</evidence>
<dbReference type="InterPro" id="IPR036318">
    <property type="entry name" value="FAD-bd_PCMH-like_sf"/>
</dbReference>
<dbReference type="Pfam" id="PF01565">
    <property type="entry name" value="FAD_binding_4"/>
    <property type="match status" value="1"/>
</dbReference>
<dbReference type="Gene3D" id="3.30.43.10">
    <property type="entry name" value="Uridine Diphospho-n-acetylenolpyruvylglucosamine Reductase, domain 2"/>
    <property type="match status" value="1"/>
</dbReference>
<comment type="subcellular location">
    <subcellularLocation>
        <location evidence="2 15">Peroxisome</location>
    </subcellularLocation>
</comment>
<dbReference type="PANTHER" id="PTHR46568:SF1">
    <property type="entry name" value="ALKYLDIHYDROXYACETONEPHOSPHATE SYNTHASE, PEROXISOMAL"/>
    <property type="match status" value="1"/>
</dbReference>
<dbReference type="UniPathway" id="UPA00781"/>
<evidence type="ECO:0000256" key="3">
    <source>
        <dbReference type="ARBA" id="ARBA00004670"/>
    </source>
</evidence>
<keyword evidence="11 14" id="KW-0274">FAD</keyword>
<feature type="binding site" evidence="14">
    <location>
        <begin position="72"/>
        <end position="78"/>
    </location>
    <ligand>
        <name>FAD</name>
        <dbReference type="ChEBI" id="CHEBI:57692"/>
    </ligand>
</feature>
<dbReference type="InterPro" id="IPR025650">
    <property type="entry name" value="Alkyl-DHAP_Synthase"/>
</dbReference>
<dbReference type="EC" id="2.5.1.26" evidence="7 15"/>
<feature type="domain" description="FAD-binding PCMH-type" evidence="16">
    <location>
        <begin position="40"/>
        <end position="213"/>
    </location>
</feature>
<keyword evidence="18" id="KW-1185">Reference proteome</keyword>
<dbReference type="OrthoDB" id="7786253at2759"/>
<gene>
    <name evidence="17" type="primary">AGPS_1</name>
    <name evidence="17" type="ORF">AVEN_57102_1</name>
</gene>
<dbReference type="InterPro" id="IPR016169">
    <property type="entry name" value="FAD-bd_PCMH_sub2"/>
</dbReference>
<comment type="function">
    <text evidence="15">Catalyzes the exchange of an acyl for a long-chain alkyl group and the formation of the ether bond in the biosynthesis of ether phospholipids.</text>
</comment>
<dbReference type="PROSITE" id="PS51387">
    <property type="entry name" value="FAD_PCMH"/>
    <property type="match status" value="1"/>
</dbReference>
<evidence type="ECO:0000256" key="9">
    <source>
        <dbReference type="ARBA" id="ARBA00022630"/>
    </source>
</evidence>
<dbReference type="EMBL" id="BGPR01011052">
    <property type="protein sequence ID" value="GBN49358.1"/>
    <property type="molecule type" value="Genomic_DNA"/>
</dbReference>
<reference evidence="17 18" key="1">
    <citation type="journal article" date="2019" name="Sci. Rep.">
        <title>Orb-weaving spider Araneus ventricosus genome elucidates the spidroin gene catalogue.</title>
        <authorList>
            <person name="Kono N."/>
            <person name="Nakamura H."/>
            <person name="Ohtoshi R."/>
            <person name="Moran D.A.P."/>
            <person name="Shinohara A."/>
            <person name="Yoshida Y."/>
            <person name="Fujiwara M."/>
            <person name="Mori M."/>
            <person name="Tomita M."/>
            <person name="Arakawa K."/>
        </authorList>
    </citation>
    <scope>NUCLEOTIDE SEQUENCE [LARGE SCALE GENOMIC DNA]</scope>
</reference>